<dbReference type="RefSeq" id="WP_183371339.1">
    <property type="nucleotide sequence ID" value="NZ_BAABHL010000043.1"/>
</dbReference>
<protein>
    <recommendedName>
        <fullName evidence="4">Acyl-CoA dehydrogenase/oxidase C-terminal domain-containing protein</fullName>
    </recommendedName>
</protein>
<reference evidence="5 6" key="1">
    <citation type="submission" date="2020-08" db="EMBL/GenBank/DDBJ databases">
        <title>Sequencing the genomes of 1000 actinobacteria strains.</title>
        <authorList>
            <person name="Klenk H.-P."/>
        </authorList>
    </citation>
    <scope>NUCLEOTIDE SEQUENCE [LARGE SCALE GENOMIC DNA]</scope>
    <source>
        <strain evidence="5 6">DSM 45298</strain>
    </source>
</reference>
<dbReference type="Gene3D" id="1.20.140.10">
    <property type="entry name" value="Butyryl-CoA Dehydrogenase, subunit A, domain 3"/>
    <property type="match status" value="1"/>
</dbReference>
<dbReference type="InterPro" id="IPR036250">
    <property type="entry name" value="AcylCo_DH-like_C"/>
</dbReference>
<dbReference type="InterPro" id="IPR009075">
    <property type="entry name" value="AcylCo_DH/oxidase_C"/>
</dbReference>
<evidence type="ECO:0000256" key="3">
    <source>
        <dbReference type="ARBA" id="ARBA00023002"/>
    </source>
</evidence>
<accession>A0A840F808</accession>
<gene>
    <name evidence="5" type="ORF">BKA16_002892</name>
</gene>
<evidence type="ECO:0000259" key="4">
    <source>
        <dbReference type="Pfam" id="PF00441"/>
    </source>
</evidence>
<evidence type="ECO:0000256" key="2">
    <source>
        <dbReference type="ARBA" id="ARBA00022827"/>
    </source>
</evidence>
<dbReference type="EMBL" id="JACIFP010000001">
    <property type="protein sequence ID" value="MBB4136340.1"/>
    <property type="molecule type" value="Genomic_DNA"/>
</dbReference>
<keyword evidence="6" id="KW-1185">Reference proteome</keyword>
<dbReference type="Proteomes" id="UP000551501">
    <property type="component" value="Unassembled WGS sequence"/>
</dbReference>
<comment type="caution">
    <text evidence="5">The sequence shown here is derived from an EMBL/GenBank/DDBJ whole genome shotgun (WGS) entry which is preliminary data.</text>
</comment>
<name>A0A840F808_9ACTN</name>
<feature type="domain" description="Acyl-CoA dehydrogenase/oxidase C-terminal" evidence="4">
    <location>
        <begin position="187"/>
        <end position="290"/>
    </location>
</feature>
<evidence type="ECO:0000313" key="5">
    <source>
        <dbReference type="EMBL" id="MBB4136340.1"/>
    </source>
</evidence>
<dbReference type="AlphaFoldDB" id="A0A840F808"/>
<dbReference type="SUPFAM" id="SSF47203">
    <property type="entry name" value="Acyl-CoA dehydrogenase C-terminal domain-like"/>
    <property type="match status" value="1"/>
</dbReference>
<dbReference type="PANTHER" id="PTHR43884">
    <property type="entry name" value="ACYL-COA DEHYDROGENASE"/>
    <property type="match status" value="1"/>
</dbReference>
<keyword evidence="3" id="KW-0560">Oxidoreductase</keyword>
<dbReference type="GO" id="GO:0003995">
    <property type="term" value="F:acyl-CoA dehydrogenase activity"/>
    <property type="evidence" value="ECO:0007669"/>
    <property type="project" value="TreeGrafter"/>
</dbReference>
<organism evidence="5 6">
    <name type="scientific">Gordonia humi</name>
    <dbReference type="NCBI Taxonomy" id="686429"/>
    <lineage>
        <taxon>Bacteria</taxon>
        <taxon>Bacillati</taxon>
        <taxon>Actinomycetota</taxon>
        <taxon>Actinomycetes</taxon>
        <taxon>Mycobacteriales</taxon>
        <taxon>Gordoniaceae</taxon>
        <taxon>Gordonia</taxon>
    </lineage>
</organism>
<dbReference type="Pfam" id="PF00441">
    <property type="entry name" value="Acyl-CoA_dh_1"/>
    <property type="match status" value="1"/>
</dbReference>
<dbReference type="PANTHER" id="PTHR43884:SF20">
    <property type="entry name" value="ACYL-COA DEHYDROGENASE FADE28"/>
    <property type="match status" value="1"/>
</dbReference>
<sequence>MSTEQQETTVRYAMTTMPTDFGQTGAEGIRDLVRRATAQAPIATYAEDADSLISWAAIAGAGWDCAGIVEDGEGATTRDLIEIAREWGYGCIPQPLLPTMLAKRLSPAARASNGPVTFALAMDGDSLIPFGQLADIALVTALGGDGGALVPVGEGDDDGLDLIGRGTRTTQPVTTAMTVDAAREVALVLAAESLGGAERLLADSIEFTKQRTQFNRPVGSFQSVKHKLANAAVAVESAETALIWGSQRREHAFRSAVFAVDRCIDAAEIAVQMHGGLGFTWEAGLHYPFRKFLSTHRVTDELQRRYDGGGDDA</sequence>
<evidence type="ECO:0000256" key="1">
    <source>
        <dbReference type="ARBA" id="ARBA00022630"/>
    </source>
</evidence>
<proteinExistence type="predicted"/>
<keyword evidence="1" id="KW-0285">Flavoprotein</keyword>
<keyword evidence="2" id="KW-0274">FAD</keyword>
<evidence type="ECO:0000313" key="6">
    <source>
        <dbReference type="Proteomes" id="UP000551501"/>
    </source>
</evidence>